<evidence type="ECO:0000259" key="11">
    <source>
        <dbReference type="Pfam" id="PF20255"/>
    </source>
</evidence>
<sequence>FFVNHMFLPPKLPQENDYDPNLDKALLRLVAEALTSLTGSLPSEQRSDVKNFVAAVSCQIRSHNANGAVDGAKLLEAFGDLRDAATGTAIPLHIIAQNAGVIISKRADGIDFEAFELSASNHAVMSTQGRLRRCFPGPALTIETCNFEERGLQVTIAETLSKMSSQKDTAMMPVIQKSKNDIEEIRDTMHPGHVTELLISFLMPFSKPSETSRVWKNVRDEVLWKSTHLPWRRSPLWLHLRVVMQLLLTRSRPCDDSMKSHGACTYKLCLLHILATVLQKALRLGHSIQLDLLHCMSAKIVRRMHKLNFFDDQPGTDFIKSVLETTDVHVSRRWMVIQQHNAKVLDLTHLASLEFDKDLALSLPELDTHLSQMSTRASTMESSQFIPVGELVTFFVSEFPSIDFGCSPEYTVYNLSGLEGWVSQHLTTWLEDKLNNVETCSALRTLMEEYHRETRNSDKNNPERKSIMFLTLLEIWVALDQSAIAQLPMLADYDPRIPYEQFQCFIMPKADHLFRLRHVENYIKQRVAQATYGSPGSIFMGFGTENSYSVRHYNRSSEHQDLRHQIEVDATEQRRRKLEELVRKQQEHKDLMRRHDALDHEYYQRTDRWGETWSDHSAYCGKCSYRRDADNIGITIHEWPLPTKELDVKSVVFELHAPPAFCTWRDATMFLIQDVLGSEYATQSHARAEHPLAKYQALQDYFHSYSKHRRIGLLSETKPHVVTHRNLMFSVDTVTSDRICLHNGLRLRYFDEDLDMFVVEISHKDAVLKACTYSLPSESSALERFLLRRFQGKDSTPNEVIAAQSECPEHLSLAEFRALASIPVGYRLQWMNILGQIKCPILDLKKVEASLVVLQAIYQAGPPEADDYRRSGHRILADHMFAVGILNAVEEAATRIEENWESMTAMGVLVSVVVRLLSLTPLTPGRDISEQTLGLLSRLRKIVFSWVQILVKKFEDSKDSHQRSQFRTKVVEAALVCCQTFDVDEPDFREVIRSSKNASILIQCSILIHDHYSAKSASKDSGLTHILHRRWQETSYQVYKSLACMILRRDTSTCLDSAVKASWPEFERGNQWQTAEGTEYWVVSKTVASEGRQLAVHYNLVTGQLMVDGAPLSRLPFDYESHVTFIDLFDNEIFEIVPSRMHAMRFSSKRTYMDHSLHFGKHGNHLLIRALRDSITWELLPRSLFDGRLPQFFLDEFFHWYNTSTGVVELRVKNRPWSSDNCWQLKSTSGQWFLERQGRTLVNPQSDTGRALALVFSSLQGPSRINLTLLADRETLEIELPRLQMDFSLKKGSTSVLSRKQRGFEVDTSQSFGTLIGLKSKLVLKDLRSHDRKVLIPDGTVIVAPDGDHSSVSIATIATKPTSPHVFGVNELLQKLTDTGGLRSKLFLCYLHGLTSSCLPDPLTVRTGTEQSLSILKGAAVCSFENLSSQDLEILQQIDSLTPRRKFYPEHLCVMQTVEWNERIPILSQHSYFHVAVQKLFKQARMAKIYFPDRYVEPPLLEDVHPGLLKRDLVRSSSCRVSRFGAEESNTNLDATYSSRDMQQSSERAKQAQFISDVLFRKDYPQLCQALSQSRLGERIWDTFQTVGSVKGVGANTEISEDDLAYDAKWLINHPKYWAEIWCWMHEHAQDGKFEASSQCFRLMMWFATMAYAPEAALHLIHTAAAMFIHTGTKAISMNQLPSETASYSLTEGEKVVPHKVEAIISNSFRPLQDCPEGLFSHKSHETHEEYRNRQDNSYRWNRDRASTQLLEHVERGFPSPMLSLPSGSLRAFLGDYMDFHKATRDIQPLYKIWHDNHLFKKYLLSIEEVINQQPSSMPLNIQTLQIELPDYSPTVTQGYIGTADVFGVASPGEVPDQPRIPSDLLLLSGSHLDLLIERKLKAAKSTFEGRYALKLRQSQIKWKQDSGDVQQCMLRMGKDLLQSTLRDHVLKTKNHMESLRDSMVTSIRSGLKGRSLADSLHHSPRLSSVFFLHQLSENGWEDGDGWSHLPAVWRPWIVAYGIAVTEFQRAERLLRSVRDQNQLIQELQNEGHTNWDPMKYPESLLIEVESDFLVRSVQEDIAEKMRSPPHGQNTVMQLNMGEGKSSVIVPIVAAALANGHKLVRVIVAKPQSRQMLRMLVSKLGGLLNRRIFHLPFSRSLQLTKADAQNILHESRLCMNARGVMLVQPEHILSFKLMGLESFISDRETIGRSLVQTQDFFDNNTRDIVDESDENFSTKFELIYTMGTQSLIDFAPDRWIVTQTVLGVIRDYAPKVKEMLPLSIEVSARTEGGFPRVRIIEKKAMMKLLEGVALHICTKGFSGFPISRQEPHSRKSVLRYITQKDLSLTDKKYVEDSAFWTDTTKSYILLLRGLFAKGILAFIFGQKRWRVNYGLDKTRRPSTRLAVPYRAKDSPSPRSEFSHPDVTIGLTSLCYYYQGLDDKDLFQTFSHLLESDQATQEFGSWLKDSHGLAHGFRQLMGINLKDTVQCKTEVFPSFRYAKRTIDYFLQHIVFSKQMKEFPKKLSASGWDLAVAKTHPTTGFSGTIDSAPVLPLQMHYLDLPDQEGTNAQVLNYLLGPENKVLLLSPPAESSDLEACGGSQPTSDAETLLTAVTGQMDSCLRVILDVGAQIIELTNLEVARNWLSKVHEQDQSVQAAIYFDDNDEMMVLNNMDITEAFWTSPYVDQLDTCLVFLDEAHTRGIDLRLPGYYKAAVTLGANLTKDRLVQACMRMRKLGKGQSVVFCVPPEIQTKIREATSGDNDQTRTVLHNSNIGVEDVIDWAMSETTREIKNSISLWAVQGRRFVRQQFHEEAARTSDGIKMTAEIAEEFLEDEAQTIEHRYRPLRETPSDEHTRHEGSMSDLAEIEARCRDFGPLNANNATLEEEQERELSPEIEEERQIERPPPAEAAEHEVHPHVTNFAAFGKWTEKSSAFLPAFEALQDTSAAIDFDPSLFPRDIMVTADFARTVQKSATGHFLSDAYQRPVNWILTSQPKNWNHVVIISPHEAQELLPLIQTHKKTTLHIYCPRPSPEIRSLDDLNFYTVPSSSLAKLTPFPLHLKTQLNLFAGQLYLKSELEYLDLCTMLRLSPQEAVDGTIVEADGFIQSSTSTDIAAVIKKSTFTSSPVRFLKSFLTKARRDCQLIDKTHLGRILDGALLQTSDF</sequence>
<feature type="domain" description="DUF6606" evidence="11">
    <location>
        <begin position="3"/>
        <end position="279"/>
    </location>
</feature>
<dbReference type="Pfam" id="PF12340">
    <property type="entry name" value="DUF3638"/>
    <property type="match status" value="1"/>
</dbReference>
<dbReference type="PANTHER" id="PTHR13367:SF34">
    <property type="match status" value="1"/>
</dbReference>
<evidence type="ECO:0000256" key="6">
    <source>
        <dbReference type="ARBA" id="ARBA00022807"/>
    </source>
</evidence>
<dbReference type="Proteomes" id="UP000803844">
    <property type="component" value="Unassembled WGS sequence"/>
</dbReference>
<feature type="compositionally biased region" description="Acidic residues" evidence="8">
    <location>
        <begin position="2864"/>
        <end position="2880"/>
    </location>
</feature>
<keyword evidence="6" id="KW-0788">Thiol protease</keyword>
<dbReference type="InterPro" id="IPR046541">
    <property type="entry name" value="DUF6606"/>
</dbReference>
<keyword evidence="5" id="KW-0378">Hydrolase</keyword>
<keyword evidence="13" id="KW-1185">Reference proteome</keyword>
<comment type="caution">
    <text evidence="12">The sequence shown here is derived from an EMBL/GenBank/DDBJ whole genome shotgun (WGS) entry which is preliminary data.</text>
</comment>
<protein>
    <recommendedName>
        <fullName evidence="2">ubiquitinyl hydrolase 1</fullName>
        <ecNumber evidence="2">3.4.19.12</ecNumber>
    </recommendedName>
</protein>
<dbReference type="EC" id="3.4.19.12" evidence="2"/>
<evidence type="ECO:0000313" key="13">
    <source>
        <dbReference type="Proteomes" id="UP000803844"/>
    </source>
</evidence>
<evidence type="ECO:0000256" key="4">
    <source>
        <dbReference type="ARBA" id="ARBA00022786"/>
    </source>
</evidence>
<evidence type="ECO:0000256" key="1">
    <source>
        <dbReference type="ARBA" id="ARBA00000707"/>
    </source>
</evidence>
<reference evidence="12" key="1">
    <citation type="journal article" date="2020" name="Phytopathology">
        <title>Genome sequence of the chestnut blight fungus Cryphonectria parasitica EP155: A fundamental resource for an archetypical invasive plant pathogen.</title>
        <authorList>
            <person name="Crouch J.A."/>
            <person name="Dawe A."/>
            <person name="Aerts A."/>
            <person name="Barry K."/>
            <person name="Churchill A.C.L."/>
            <person name="Grimwood J."/>
            <person name="Hillman B."/>
            <person name="Milgroom M.G."/>
            <person name="Pangilinan J."/>
            <person name="Smith M."/>
            <person name="Salamov A."/>
            <person name="Schmutz J."/>
            <person name="Yadav J."/>
            <person name="Grigoriev I.V."/>
            <person name="Nuss D."/>
        </authorList>
    </citation>
    <scope>NUCLEOTIDE SEQUENCE</scope>
    <source>
        <strain evidence="12">EP155</strain>
    </source>
</reference>
<dbReference type="Pfam" id="PF12359">
    <property type="entry name" value="DUF3645"/>
    <property type="match status" value="1"/>
</dbReference>
<dbReference type="InterPro" id="IPR051346">
    <property type="entry name" value="OTU_Deubiquitinase"/>
</dbReference>
<feature type="coiled-coil region" evidence="7">
    <location>
        <begin position="568"/>
        <end position="601"/>
    </location>
</feature>
<keyword evidence="7" id="KW-0175">Coiled coil</keyword>
<dbReference type="InterPro" id="IPR022105">
    <property type="entry name" value="DUF3645"/>
</dbReference>
<dbReference type="EMBL" id="MU032344">
    <property type="protein sequence ID" value="KAF3771137.1"/>
    <property type="molecule type" value="Genomic_DNA"/>
</dbReference>
<evidence type="ECO:0000256" key="7">
    <source>
        <dbReference type="SAM" id="Coils"/>
    </source>
</evidence>
<feature type="region of interest" description="Disordered" evidence="8">
    <location>
        <begin position="2860"/>
        <end position="2895"/>
    </location>
</feature>
<dbReference type="OrthoDB" id="3182339at2759"/>
<keyword evidence="3" id="KW-0645">Protease</keyword>
<evidence type="ECO:0000259" key="9">
    <source>
        <dbReference type="Pfam" id="PF12340"/>
    </source>
</evidence>
<dbReference type="Pfam" id="PF20255">
    <property type="entry name" value="DUF6606"/>
    <property type="match status" value="1"/>
</dbReference>
<dbReference type="PANTHER" id="PTHR13367">
    <property type="entry name" value="UBIQUITIN THIOESTERASE"/>
    <property type="match status" value="1"/>
</dbReference>
<evidence type="ECO:0000259" key="10">
    <source>
        <dbReference type="Pfam" id="PF12359"/>
    </source>
</evidence>
<dbReference type="GeneID" id="63832859"/>
<feature type="non-terminal residue" evidence="12">
    <location>
        <position position="3144"/>
    </location>
</feature>
<dbReference type="InterPro" id="IPR022099">
    <property type="entry name" value="DUF3638"/>
</dbReference>
<proteinExistence type="predicted"/>
<evidence type="ECO:0000256" key="2">
    <source>
        <dbReference type="ARBA" id="ARBA00012759"/>
    </source>
</evidence>
<accession>A0A9P5CV64</accession>
<dbReference type="GO" id="GO:0006508">
    <property type="term" value="P:proteolysis"/>
    <property type="evidence" value="ECO:0007669"/>
    <property type="project" value="UniProtKB-KW"/>
</dbReference>
<evidence type="ECO:0000256" key="5">
    <source>
        <dbReference type="ARBA" id="ARBA00022801"/>
    </source>
</evidence>
<name>A0A9P5CV64_CRYP1</name>
<gene>
    <name evidence="12" type="ORF">M406DRAFT_225273</name>
</gene>
<organism evidence="12 13">
    <name type="scientific">Cryphonectria parasitica (strain ATCC 38755 / EP155)</name>
    <dbReference type="NCBI Taxonomy" id="660469"/>
    <lineage>
        <taxon>Eukaryota</taxon>
        <taxon>Fungi</taxon>
        <taxon>Dikarya</taxon>
        <taxon>Ascomycota</taxon>
        <taxon>Pezizomycotina</taxon>
        <taxon>Sordariomycetes</taxon>
        <taxon>Sordariomycetidae</taxon>
        <taxon>Diaporthales</taxon>
        <taxon>Cryphonectriaceae</taxon>
        <taxon>Cryphonectria-Endothia species complex</taxon>
        <taxon>Cryphonectria</taxon>
    </lineage>
</organism>
<keyword evidence="4" id="KW-0833">Ubl conjugation pathway</keyword>
<evidence type="ECO:0000313" key="12">
    <source>
        <dbReference type="EMBL" id="KAF3771137.1"/>
    </source>
</evidence>
<feature type="domain" description="DUF3645" evidence="10">
    <location>
        <begin position="2377"/>
        <end position="2411"/>
    </location>
</feature>
<dbReference type="RefSeq" id="XP_040782098.1">
    <property type="nucleotide sequence ID" value="XM_040915730.1"/>
</dbReference>
<dbReference type="GO" id="GO:0004843">
    <property type="term" value="F:cysteine-type deubiquitinase activity"/>
    <property type="evidence" value="ECO:0007669"/>
    <property type="project" value="UniProtKB-EC"/>
</dbReference>
<evidence type="ECO:0000256" key="3">
    <source>
        <dbReference type="ARBA" id="ARBA00022670"/>
    </source>
</evidence>
<comment type="catalytic activity">
    <reaction evidence="1">
        <text>Thiol-dependent hydrolysis of ester, thioester, amide, peptide and isopeptide bonds formed by the C-terminal Gly of ubiquitin (a 76-residue protein attached to proteins as an intracellular targeting signal).</text>
        <dbReference type="EC" id="3.4.19.12"/>
    </reaction>
</comment>
<feature type="non-terminal residue" evidence="12">
    <location>
        <position position="1"/>
    </location>
</feature>
<evidence type="ECO:0000256" key="8">
    <source>
        <dbReference type="SAM" id="MobiDB-lite"/>
    </source>
</evidence>
<feature type="domain" description="DUF3638" evidence="9">
    <location>
        <begin position="2033"/>
        <end position="2256"/>
    </location>
</feature>